<keyword evidence="2" id="KW-1185">Reference proteome</keyword>
<accession>A0AAD9AJB6</accession>
<dbReference type="Proteomes" id="UP001243330">
    <property type="component" value="Unassembled WGS sequence"/>
</dbReference>
<evidence type="ECO:0000313" key="1">
    <source>
        <dbReference type="EMBL" id="KAK1846559.1"/>
    </source>
</evidence>
<reference evidence="1" key="1">
    <citation type="submission" date="2023-01" db="EMBL/GenBank/DDBJ databases">
        <title>Colletotrichum chrysophilum M932 genome sequence.</title>
        <authorList>
            <person name="Baroncelli R."/>
        </authorList>
    </citation>
    <scope>NUCLEOTIDE SEQUENCE</scope>
    <source>
        <strain evidence="1">M932</strain>
    </source>
</reference>
<dbReference type="AlphaFoldDB" id="A0AAD9AJB6"/>
<comment type="caution">
    <text evidence="1">The sequence shown here is derived from an EMBL/GenBank/DDBJ whole genome shotgun (WGS) entry which is preliminary data.</text>
</comment>
<gene>
    <name evidence="1" type="ORF">CCHR01_10786</name>
</gene>
<protein>
    <submittedName>
        <fullName evidence="1">Uncharacterized protein</fullName>
    </submittedName>
</protein>
<organism evidence="1 2">
    <name type="scientific">Colletotrichum chrysophilum</name>
    <dbReference type="NCBI Taxonomy" id="1836956"/>
    <lineage>
        <taxon>Eukaryota</taxon>
        <taxon>Fungi</taxon>
        <taxon>Dikarya</taxon>
        <taxon>Ascomycota</taxon>
        <taxon>Pezizomycotina</taxon>
        <taxon>Sordariomycetes</taxon>
        <taxon>Hypocreomycetidae</taxon>
        <taxon>Glomerellales</taxon>
        <taxon>Glomerellaceae</taxon>
        <taxon>Colletotrichum</taxon>
        <taxon>Colletotrichum gloeosporioides species complex</taxon>
    </lineage>
</organism>
<dbReference type="EMBL" id="JAQOWY010000231">
    <property type="protein sequence ID" value="KAK1846559.1"/>
    <property type="molecule type" value="Genomic_DNA"/>
</dbReference>
<name>A0AAD9AJB6_9PEZI</name>
<proteinExistence type="predicted"/>
<sequence length="178" mass="20347">MDGSTVGILKRPAPPLWFIFQTGVIESRTKIEVVYTTHPLQNPLHRQERTATRISMSATTTDNPITTAVRQDYLHDYSIRLTGGVEEAYARPSRDAPLPAVENPPDWYDQHRQVPPYRPINRELDVADRPWGSNRIENGFVFVMLNGCWIQGVTNWLWRSTGGKVNQTYWRAKVGGEI</sequence>
<evidence type="ECO:0000313" key="2">
    <source>
        <dbReference type="Proteomes" id="UP001243330"/>
    </source>
</evidence>